<keyword evidence="3" id="KW-1185">Reference proteome</keyword>
<dbReference type="AlphaFoldDB" id="A0A316U3Z9"/>
<dbReference type="GeneID" id="37011515"/>
<evidence type="ECO:0000313" key="2">
    <source>
        <dbReference type="EMBL" id="PWN20009.1"/>
    </source>
</evidence>
<dbReference type="Proteomes" id="UP000245942">
    <property type="component" value="Unassembled WGS sequence"/>
</dbReference>
<reference evidence="2 3" key="1">
    <citation type="journal article" date="2018" name="Mol. Biol. Evol.">
        <title>Broad Genomic Sampling Reveals a Smut Pathogenic Ancestry of the Fungal Clade Ustilaginomycotina.</title>
        <authorList>
            <person name="Kijpornyongpan T."/>
            <person name="Mondo S.J."/>
            <person name="Barry K."/>
            <person name="Sandor L."/>
            <person name="Lee J."/>
            <person name="Lipzen A."/>
            <person name="Pangilinan J."/>
            <person name="LaButti K."/>
            <person name="Hainaut M."/>
            <person name="Henrissat B."/>
            <person name="Grigoriev I.V."/>
            <person name="Spatafora J.W."/>
            <person name="Aime M.C."/>
        </authorList>
    </citation>
    <scope>NUCLEOTIDE SEQUENCE [LARGE SCALE GENOMIC DNA]</scope>
    <source>
        <strain evidence="2 3">MCA 4718</strain>
    </source>
</reference>
<feature type="region of interest" description="Disordered" evidence="1">
    <location>
        <begin position="45"/>
        <end position="65"/>
    </location>
</feature>
<evidence type="ECO:0000256" key="1">
    <source>
        <dbReference type="SAM" id="MobiDB-lite"/>
    </source>
</evidence>
<organism evidence="2 3">
    <name type="scientific">Pseudomicrostroma glucosiphilum</name>
    <dbReference type="NCBI Taxonomy" id="1684307"/>
    <lineage>
        <taxon>Eukaryota</taxon>
        <taxon>Fungi</taxon>
        <taxon>Dikarya</taxon>
        <taxon>Basidiomycota</taxon>
        <taxon>Ustilaginomycotina</taxon>
        <taxon>Exobasidiomycetes</taxon>
        <taxon>Microstromatales</taxon>
        <taxon>Microstromatales incertae sedis</taxon>
        <taxon>Pseudomicrostroma</taxon>
    </lineage>
</organism>
<dbReference type="EMBL" id="KZ819329">
    <property type="protein sequence ID" value="PWN20009.1"/>
    <property type="molecule type" value="Genomic_DNA"/>
</dbReference>
<proteinExistence type="predicted"/>
<gene>
    <name evidence="2" type="ORF">BCV69DRAFT_216079</name>
</gene>
<evidence type="ECO:0000313" key="3">
    <source>
        <dbReference type="Proteomes" id="UP000245942"/>
    </source>
</evidence>
<accession>A0A316U3Z9</accession>
<sequence>MIHTVYDHIWTRSGPGGCSPPVRYVRAISRPFRSRRRKDHRRLFRHTGAREERRQGDPPTLILRPMASTPSSGGLVLPHLHAGTLLLLHHACIGNLFHDFREPQPAKFA</sequence>
<name>A0A316U3Z9_9BASI</name>
<dbReference type="RefSeq" id="XP_025347169.1">
    <property type="nucleotide sequence ID" value="XM_025489781.1"/>
</dbReference>
<protein>
    <submittedName>
        <fullName evidence="2">Uncharacterized protein</fullName>
    </submittedName>
</protein>